<keyword evidence="4 7" id="KW-0812">Transmembrane</keyword>
<dbReference type="PIRSF" id="PIRSF006603">
    <property type="entry name" value="DinF"/>
    <property type="match status" value="1"/>
</dbReference>
<dbReference type="NCBIfam" id="TIGR00797">
    <property type="entry name" value="matE"/>
    <property type="match status" value="1"/>
</dbReference>
<evidence type="ECO:0000256" key="4">
    <source>
        <dbReference type="ARBA" id="ARBA00022692"/>
    </source>
</evidence>
<dbReference type="PANTHER" id="PTHR42925">
    <property type="entry name" value="MULTIDRUG AND TOXIN EFFLUX PROTEIN MATE FAMILY"/>
    <property type="match status" value="1"/>
</dbReference>
<accession>R1CE77</accession>
<comment type="caution">
    <text evidence="8">The sequence shown here is derived from an EMBL/GenBank/DDBJ whole genome shotgun (WGS) entry which is preliminary data.</text>
</comment>
<feature type="transmembrane region" description="Helical" evidence="7">
    <location>
        <begin position="164"/>
        <end position="183"/>
    </location>
</feature>
<protein>
    <submittedName>
        <fullName evidence="8">Multi antimicrobial extrusion protein (Na(+)/drug antiporter)</fullName>
    </submittedName>
</protein>
<dbReference type="eggNOG" id="COG0534">
    <property type="taxonomic scope" value="Bacteria"/>
</dbReference>
<feature type="transmembrane region" description="Helical" evidence="7">
    <location>
        <begin position="131"/>
        <end position="152"/>
    </location>
</feature>
<comment type="subcellular location">
    <subcellularLocation>
        <location evidence="1">Cell membrane</location>
        <topology evidence="1">Multi-pass membrane protein</topology>
    </subcellularLocation>
</comment>
<dbReference type="RefSeq" id="WP_006312390.1">
    <property type="nucleotide sequence ID" value="NZ_ARZA01000139.1"/>
</dbReference>
<name>R1CE77_9FIRM</name>
<evidence type="ECO:0000256" key="3">
    <source>
        <dbReference type="ARBA" id="ARBA00022475"/>
    </source>
</evidence>
<evidence type="ECO:0000256" key="6">
    <source>
        <dbReference type="ARBA" id="ARBA00023136"/>
    </source>
</evidence>
<evidence type="ECO:0000256" key="2">
    <source>
        <dbReference type="ARBA" id="ARBA00022448"/>
    </source>
</evidence>
<evidence type="ECO:0000313" key="9">
    <source>
        <dbReference type="Proteomes" id="UP000013378"/>
    </source>
</evidence>
<feature type="transmembrane region" description="Helical" evidence="7">
    <location>
        <begin position="90"/>
        <end position="111"/>
    </location>
</feature>
<dbReference type="EMBL" id="ARZA01000139">
    <property type="protein sequence ID" value="EOD00595.1"/>
    <property type="molecule type" value="Genomic_DNA"/>
</dbReference>
<dbReference type="InterPro" id="IPR047135">
    <property type="entry name" value="YsiQ"/>
</dbReference>
<evidence type="ECO:0000256" key="1">
    <source>
        <dbReference type="ARBA" id="ARBA00004651"/>
    </source>
</evidence>
<dbReference type="PANTHER" id="PTHR42925:SF1">
    <property type="entry name" value="VIRULENCE FACTOR MVIN"/>
    <property type="match status" value="1"/>
</dbReference>
<sequence length="457" mass="50622">MDSNQVEIKKKSLFSLTWPIFIEILLQMLLGNADTLMLSQYSDSSVAAVGVSNQVLFMLIVLYGILSNGSAILVAQYLGAKRKDRVQEVVIIAFIINLLIGFILSVGLYVFGINILQLMNIPPEILDVAVIYMQIVGGFSFIQALLMTAIAVVRGHGMMKISMYVTIGSNIINVIGNYMFIFGPFGIPALGAKGVAISTTFSRFIALIVMLYIINTKLELKTSFRNMNKYPKDTIKKLLKIGIPTAGEQLSYNTSQIVITSFISMLGAQALTTRVYVQNIIMFIFLFAAAIGQGTQILIGHLIGAGKKDEAYKICLKSLRIAMVMVIIVTTLFFVLRKSLMGIFTDNPSIINTGSTLIALAFIIEPGRTFNLVVINSLRAAGDVKFPVYMGILSMWGISVVLSYILGIYFELGLVGIWISFAVDEWLRGVLMLWRWRTRVWEDMSFVADEEIVSVEN</sequence>
<proteinExistence type="predicted"/>
<dbReference type="Pfam" id="PF01554">
    <property type="entry name" value="MatE"/>
    <property type="match status" value="2"/>
</dbReference>
<dbReference type="CDD" id="cd13134">
    <property type="entry name" value="MATE_like_8"/>
    <property type="match status" value="1"/>
</dbReference>
<dbReference type="InterPro" id="IPR002528">
    <property type="entry name" value="MATE_fam"/>
</dbReference>
<organism evidence="8 9">
    <name type="scientific">Caldisalinibacter kiritimatiensis</name>
    <dbReference type="NCBI Taxonomy" id="1304284"/>
    <lineage>
        <taxon>Bacteria</taxon>
        <taxon>Bacillati</taxon>
        <taxon>Bacillota</taxon>
        <taxon>Tissierellia</taxon>
        <taxon>Tissierellales</taxon>
        <taxon>Thermohalobacteraceae</taxon>
        <taxon>Caldisalinibacter</taxon>
    </lineage>
</organism>
<dbReference type="OrthoDB" id="62420at2"/>
<feature type="transmembrane region" description="Helical" evidence="7">
    <location>
        <begin position="283"/>
        <end position="306"/>
    </location>
</feature>
<evidence type="ECO:0000256" key="7">
    <source>
        <dbReference type="SAM" id="Phobius"/>
    </source>
</evidence>
<keyword evidence="5 7" id="KW-1133">Transmembrane helix</keyword>
<reference evidence="8 9" key="1">
    <citation type="journal article" date="2015" name="Geomicrobiol. J.">
        <title>Caldisalinibacter kiritimatiensis gen. nov., sp. nov., a moderately thermohalophilic thiosulfate-reducing bacterium from a hypersaline microbial mat.</title>
        <authorList>
            <person name="Ben Hania W."/>
            <person name="Joseph M."/>
            <person name="Fiebig A."/>
            <person name="Bunk B."/>
            <person name="Klenk H.-P."/>
            <person name="Fardeau M.-L."/>
            <person name="Spring S."/>
        </authorList>
    </citation>
    <scope>NUCLEOTIDE SEQUENCE [LARGE SCALE GENOMIC DNA]</scope>
    <source>
        <strain evidence="8 9">L21-TH-D2</strain>
    </source>
</reference>
<dbReference type="Proteomes" id="UP000013378">
    <property type="component" value="Unassembled WGS sequence"/>
</dbReference>
<feature type="transmembrane region" description="Helical" evidence="7">
    <location>
        <begin position="12"/>
        <end position="30"/>
    </location>
</feature>
<keyword evidence="9" id="KW-1185">Reference proteome</keyword>
<dbReference type="STRING" id="1304284.L21TH_1356"/>
<dbReference type="AlphaFoldDB" id="R1CE77"/>
<evidence type="ECO:0000313" key="8">
    <source>
        <dbReference type="EMBL" id="EOD00595.1"/>
    </source>
</evidence>
<evidence type="ECO:0000256" key="5">
    <source>
        <dbReference type="ARBA" id="ARBA00022989"/>
    </source>
</evidence>
<feature type="transmembrane region" description="Helical" evidence="7">
    <location>
        <begin position="55"/>
        <end position="78"/>
    </location>
</feature>
<keyword evidence="2" id="KW-0813">Transport</keyword>
<gene>
    <name evidence="8" type="ORF">L21TH_1356</name>
</gene>
<keyword evidence="6 7" id="KW-0472">Membrane</keyword>
<dbReference type="GO" id="GO:0042910">
    <property type="term" value="F:xenobiotic transmembrane transporter activity"/>
    <property type="evidence" value="ECO:0007669"/>
    <property type="project" value="InterPro"/>
</dbReference>
<feature type="transmembrane region" description="Helical" evidence="7">
    <location>
        <begin position="195"/>
        <end position="215"/>
    </location>
</feature>
<dbReference type="GO" id="GO:0005886">
    <property type="term" value="C:plasma membrane"/>
    <property type="evidence" value="ECO:0007669"/>
    <property type="project" value="UniProtKB-SubCell"/>
</dbReference>
<dbReference type="PATRIC" id="fig|1304284.3.peg.1326"/>
<dbReference type="InterPro" id="IPR048279">
    <property type="entry name" value="MdtK-like"/>
</dbReference>
<keyword evidence="3" id="KW-1003">Cell membrane</keyword>
<feature type="transmembrane region" description="Helical" evidence="7">
    <location>
        <begin position="318"/>
        <end position="336"/>
    </location>
</feature>
<dbReference type="GO" id="GO:0015297">
    <property type="term" value="F:antiporter activity"/>
    <property type="evidence" value="ECO:0007669"/>
    <property type="project" value="InterPro"/>
</dbReference>